<dbReference type="AlphaFoldDB" id="A0A4Y3HR02"/>
<protein>
    <recommendedName>
        <fullName evidence="3">Ribosomal subunit interface protein</fullName>
    </recommendedName>
</protein>
<sequence length="103" mass="11954">MKITTKDIALTESMKVDVEEKANHLQHLFPDLANGHFHIIYHASYEEFECEIHASNHDEVFFAKEKGKEFLPTLTHVTKALQHQLEKQKTKHSIKHENHGLQG</sequence>
<reference evidence="1 2" key="1">
    <citation type="submission" date="2019-06" db="EMBL/GenBank/DDBJ databases">
        <title>Whole genome shotgun sequence of Vibrio inusitatus NBRC 102082.</title>
        <authorList>
            <person name="Hosoyama A."/>
            <person name="Uohara A."/>
            <person name="Ohji S."/>
            <person name="Ichikawa N."/>
        </authorList>
    </citation>
    <scope>NUCLEOTIDE SEQUENCE [LARGE SCALE GENOMIC DNA]</scope>
    <source>
        <strain evidence="1 2">NBRC 102082</strain>
    </source>
</reference>
<dbReference type="SUPFAM" id="SSF69754">
    <property type="entry name" value="Ribosome binding protein Y (YfiA homologue)"/>
    <property type="match status" value="1"/>
</dbReference>
<gene>
    <name evidence="1" type="ORF">VIN01S_03830</name>
</gene>
<evidence type="ECO:0000313" key="2">
    <source>
        <dbReference type="Proteomes" id="UP000318717"/>
    </source>
</evidence>
<evidence type="ECO:0000313" key="1">
    <source>
        <dbReference type="EMBL" id="GEA49579.1"/>
    </source>
</evidence>
<comment type="caution">
    <text evidence="1">The sequence shown here is derived from an EMBL/GenBank/DDBJ whole genome shotgun (WGS) entry which is preliminary data.</text>
</comment>
<proteinExistence type="predicted"/>
<dbReference type="InterPro" id="IPR036567">
    <property type="entry name" value="RHF-like"/>
</dbReference>
<organism evidence="1 2">
    <name type="scientific">Vibrio inusitatus NBRC 102082</name>
    <dbReference type="NCBI Taxonomy" id="1219070"/>
    <lineage>
        <taxon>Bacteria</taxon>
        <taxon>Pseudomonadati</taxon>
        <taxon>Pseudomonadota</taxon>
        <taxon>Gammaproteobacteria</taxon>
        <taxon>Vibrionales</taxon>
        <taxon>Vibrionaceae</taxon>
        <taxon>Vibrio</taxon>
    </lineage>
</organism>
<keyword evidence="2" id="KW-1185">Reference proteome</keyword>
<dbReference type="OrthoDB" id="5906163at2"/>
<evidence type="ECO:0008006" key="3">
    <source>
        <dbReference type="Google" id="ProtNLM"/>
    </source>
</evidence>
<dbReference type="EMBL" id="BJLF01000001">
    <property type="protein sequence ID" value="GEA49579.1"/>
    <property type="molecule type" value="Genomic_DNA"/>
</dbReference>
<dbReference type="Pfam" id="PF02482">
    <property type="entry name" value="Ribosomal_S30AE"/>
    <property type="match status" value="1"/>
</dbReference>
<dbReference type="RefSeq" id="WP_141343925.1">
    <property type="nucleotide sequence ID" value="NZ_BJLF01000001.1"/>
</dbReference>
<accession>A0A4Y3HR02</accession>
<dbReference type="Proteomes" id="UP000318717">
    <property type="component" value="Unassembled WGS sequence"/>
</dbReference>
<dbReference type="InterPro" id="IPR003489">
    <property type="entry name" value="RHF/RaiA"/>
</dbReference>
<name>A0A4Y3HR02_9VIBR</name>
<dbReference type="Gene3D" id="3.30.160.100">
    <property type="entry name" value="Ribosome hibernation promotion factor-like"/>
    <property type="match status" value="1"/>
</dbReference>